<dbReference type="EMBL" id="CACVAU010000026">
    <property type="protein sequence ID" value="CAA6807454.1"/>
    <property type="molecule type" value="Genomic_DNA"/>
</dbReference>
<protein>
    <submittedName>
        <fullName evidence="3">T1SS secreted agglutinin RTX</fullName>
    </submittedName>
</protein>
<feature type="compositionally biased region" description="Low complexity" evidence="1">
    <location>
        <begin position="145"/>
        <end position="166"/>
    </location>
</feature>
<organism evidence="3">
    <name type="scientific">uncultured Sulfurovum sp</name>
    <dbReference type="NCBI Taxonomy" id="269237"/>
    <lineage>
        <taxon>Bacteria</taxon>
        <taxon>Pseudomonadati</taxon>
        <taxon>Campylobacterota</taxon>
        <taxon>Epsilonproteobacteria</taxon>
        <taxon>Campylobacterales</taxon>
        <taxon>Sulfurovaceae</taxon>
        <taxon>Sulfurovum</taxon>
        <taxon>environmental samples</taxon>
    </lineage>
</organism>
<dbReference type="AlphaFoldDB" id="A0A6S6SGC2"/>
<gene>
    <name evidence="3" type="ORF">HELGO_WM13236</name>
</gene>
<evidence type="ECO:0000256" key="1">
    <source>
        <dbReference type="SAM" id="MobiDB-lite"/>
    </source>
</evidence>
<feature type="region of interest" description="Disordered" evidence="1">
    <location>
        <begin position="144"/>
        <end position="184"/>
    </location>
</feature>
<dbReference type="InterPro" id="IPR041498">
    <property type="entry name" value="Big_6"/>
</dbReference>
<evidence type="ECO:0000313" key="3">
    <source>
        <dbReference type="EMBL" id="CAA6807454.1"/>
    </source>
</evidence>
<dbReference type="NCBIfam" id="NF033510">
    <property type="entry name" value="Ca_tandemer"/>
    <property type="match status" value="2"/>
</dbReference>
<feature type="domain" description="Bacterial Ig" evidence="2">
    <location>
        <begin position="79"/>
        <end position="154"/>
    </location>
</feature>
<dbReference type="Pfam" id="PF17936">
    <property type="entry name" value="Big_6"/>
    <property type="match status" value="2"/>
</dbReference>
<sequence length="333" mass="33691">MINPTNGTTITGTGEVDATITVTDADNNTIGTAVVDANGQWSITPTTPLANGVVLTATQEDTSGNVSTGSGSVPVDNVAPDAPAINPTNGTTITGTGEVGATITVTDADNNTIGTAVVDANGEWTITPTTPLANGVVLTATQEDTSGNTSISSGGTTVDSTDSDATLTVGDGVSEPVNLPSTADTEGEAINLFDFKLTDGGTGDGFTTDVSQVVIHTSGTADFSKVTWRLNGANVSNITGTYDSNANTLTFSGLNISVTNGTSETYTVSGYYASASDLTDNQTYVLSVNGDDDLTVDEAKTKMSGSNVTINNGTGTKVDIVATKLRFMVLPSN</sequence>
<name>A0A6S6SGC2_9BACT</name>
<reference evidence="3" key="1">
    <citation type="submission" date="2020-01" db="EMBL/GenBank/DDBJ databases">
        <authorList>
            <person name="Meier V. D."/>
            <person name="Meier V D."/>
        </authorList>
    </citation>
    <scope>NUCLEOTIDE SEQUENCE</scope>
    <source>
        <strain evidence="3">HLG_WM_MAG_05</strain>
    </source>
</reference>
<dbReference type="InterPro" id="IPR013783">
    <property type="entry name" value="Ig-like_fold"/>
</dbReference>
<feature type="domain" description="Bacterial Ig" evidence="2">
    <location>
        <begin position="6"/>
        <end position="68"/>
    </location>
</feature>
<evidence type="ECO:0000259" key="2">
    <source>
        <dbReference type="Pfam" id="PF17936"/>
    </source>
</evidence>
<accession>A0A6S6SGC2</accession>
<proteinExistence type="predicted"/>
<dbReference type="Gene3D" id="2.60.40.10">
    <property type="entry name" value="Immunoglobulins"/>
    <property type="match status" value="2"/>
</dbReference>